<gene>
    <name evidence="2" type="ORF">NDU88_007403</name>
</gene>
<evidence type="ECO:0000313" key="2">
    <source>
        <dbReference type="EMBL" id="KAJ1102352.1"/>
    </source>
</evidence>
<dbReference type="Proteomes" id="UP001066276">
    <property type="component" value="Chromosome 10"/>
</dbReference>
<dbReference type="AlphaFoldDB" id="A0AAV7MFY8"/>
<reference evidence="2" key="1">
    <citation type="journal article" date="2022" name="bioRxiv">
        <title>Sequencing and chromosome-scale assembly of the giantPleurodeles waltlgenome.</title>
        <authorList>
            <person name="Brown T."/>
            <person name="Elewa A."/>
            <person name="Iarovenko S."/>
            <person name="Subramanian E."/>
            <person name="Araus A.J."/>
            <person name="Petzold A."/>
            <person name="Susuki M."/>
            <person name="Suzuki K.-i.T."/>
            <person name="Hayashi T."/>
            <person name="Toyoda A."/>
            <person name="Oliveira C."/>
            <person name="Osipova E."/>
            <person name="Leigh N.D."/>
            <person name="Simon A."/>
            <person name="Yun M.H."/>
        </authorList>
    </citation>
    <scope>NUCLEOTIDE SEQUENCE</scope>
    <source>
        <strain evidence="2">20211129_DDA</strain>
        <tissue evidence="2">Liver</tissue>
    </source>
</reference>
<dbReference type="EMBL" id="JANPWB010000014">
    <property type="protein sequence ID" value="KAJ1102352.1"/>
    <property type="molecule type" value="Genomic_DNA"/>
</dbReference>
<comment type="caution">
    <text evidence="2">The sequence shown here is derived from an EMBL/GenBank/DDBJ whole genome shotgun (WGS) entry which is preliminary data.</text>
</comment>
<evidence type="ECO:0000256" key="1">
    <source>
        <dbReference type="SAM" id="MobiDB-lite"/>
    </source>
</evidence>
<protein>
    <submittedName>
        <fullName evidence="2">Uncharacterized protein</fullName>
    </submittedName>
</protein>
<name>A0AAV7MFY8_PLEWA</name>
<feature type="non-terminal residue" evidence="2">
    <location>
        <position position="60"/>
    </location>
</feature>
<evidence type="ECO:0000313" key="3">
    <source>
        <dbReference type="Proteomes" id="UP001066276"/>
    </source>
</evidence>
<accession>A0AAV7MFY8</accession>
<proteinExistence type="predicted"/>
<feature type="non-terminal residue" evidence="2">
    <location>
        <position position="1"/>
    </location>
</feature>
<organism evidence="2 3">
    <name type="scientific">Pleurodeles waltl</name>
    <name type="common">Iberian ribbed newt</name>
    <dbReference type="NCBI Taxonomy" id="8319"/>
    <lineage>
        <taxon>Eukaryota</taxon>
        <taxon>Metazoa</taxon>
        <taxon>Chordata</taxon>
        <taxon>Craniata</taxon>
        <taxon>Vertebrata</taxon>
        <taxon>Euteleostomi</taxon>
        <taxon>Amphibia</taxon>
        <taxon>Batrachia</taxon>
        <taxon>Caudata</taxon>
        <taxon>Salamandroidea</taxon>
        <taxon>Salamandridae</taxon>
        <taxon>Pleurodelinae</taxon>
        <taxon>Pleurodeles</taxon>
    </lineage>
</organism>
<sequence>GPYLRIRDLHCAPAPRPGPYLRSRDLRPSIPARGPTCAAETCTAPQHPGQGPYLRIRDLH</sequence>
<keyword evidence="3" id="KW-1185">Reference proteome</keyword>
<feature type="region of interest" description="Disordered" evidence="1">
    <location>
        <begin position="37"/>
        <end position="60"/>
    </location>
</feature>